<evidence type="ECO:0000256" key="3">
    <source>
        <dbReference type="ARBA" id="ARBA00012513"/>
    </source>
</evidence>
<protein>
    <recommendedName>
        <fullName evidence="3">non-specific serine/threonine protein kinase</fullName>
        <ecNumber evidence="3">2.7.11.1</ecNumber>
    </recommendedName>
</protein>
<feature type="compositionally biased region" description="Polar residues" evidence="13">
    <location>
        <begin position="1428"/>
        <end position="1441"/>
    </location>
</feature>
<accession>A0A4Y9ZD51</accession>
<evidence type="ECO:0000256" key="1">
    <source>
        <dbReference type="ARBA" id="ARBA00004123"/>
    </source>
</evidence>
<feature type="compositionally biased region" description="Polar residues" evidence="13">
    <location>
        <begin position="383"/>
        <end position="394"/>
    </location>
</feature>
<keyword evidence="8" id="KW-0067">ATP-binding</keyword>
<dbReference type="Pfam" id="PF00447">
    <property type="entry name" value="HSF_DNA-bind"/>
    <property type="match status" value="1"/>
</dbReference>
<keyword evidence="4" id="KW-0723">Serine/threonine-protein kinase</keyword>
<dbReference type="SMART" id="SM00415">
    <property type="entry name" value="HSF"/>
    <property type="match status" value="1"/>
</dbReference>
<evidence type="ECO:0000256" key="13">
    <source>
        <dbReference type="SAM" id="MobiDB-lite"/>
    </source>
</evidence>
<feature type="region of interest" description="Disordered" evidence="13">
    <location>
        <begin position="1119"/>
        <end position="1210"/>
    </location>
</feature>
<evidence type="ECO:0000256" key="8">
    <source>
        <dbReference type="ARBA" id="ARBA00022840"/>
    </source>
</evidence>
<dbReference type="OrthoDB" id="432483at2759"/>
<dbReference type="GO" id="GO:0005634">
    <property type="term" value="C:nucleus"/>
    <property type="evidence" value="ECO:0007669"/>
    <property type="project" value="UniProtKB-SubCell"/>
</dbReference>
<proteinExistence type="inferred from homology"/>
<feature type="compositionally biased region" description="Low complexity" evidence="13">
    <location>
        <begin position="1502"/>
        <end position="1517"/>
    </location>
</feature>
<comment type="catalytic activity">
    <reaction evidence="11">
        <text>L-threonyl-[protein] + ATP = O-phospho-L-threonyl-[protein] + ADP + H(+)</text>
        <dbReference type="Rhea" id="RHEA:46608"/>
        <dbReference type="Rhea" id="RHEA-COMP:11060"/>
        <dbReference type="Rhea" id="RHEA-COMP:11605"/>
        <dbReference type="ChEBI" id="CHEBI:15378"/>
        <dbReference type="ChEBI" id="CHEBI:30013"/>
        <dbReference type="ChEBI" id="CHEBI:30616"/>
        <dbReference type="ChEBI" id="CHEBI:61977"/>
        <dbReference type="ChEBI" id="CHEBI:456216"/>
        <dbReference type="EC" id="2.7.11.1"/>
    </reaction>
</comment>
<dbReference type="GO" id="GO:0043565">
    <property type="term" value="F:sequence-specific DNA binding"/>
    <property type="evidence" value="ECO:0007669"/>
    <property type="project" value="InterPro"/>
</dbReference>
<keyword evidence="10" id="KW-0539">Nucleus</keyword>
<organism evidence="15 16">
    <name type="scientific">Dentipellis fragilis</name>
    <dbReference type="NCBI Taxonomy" id="205917"/>
    <lineage>
        <taxon>Eukaryota</taxon>
        <taxon>Fungi</taxon>
        <taxon>Dikarya</taxon>
        <taxon>Basidiomycota</taxon>
        <taxon>Agaricomycotina</taxon>
        <taxon>Agaricomycetes</taxon>
        <taxon>Russulales</taxon>
        <taxon>Hericiaceae</taxon>
        <taxon>Dentipellis</taxon>
    </lineage>
</organism>
<dbReference type="CDD" id="cd05574">
    <property type="entry name" value="STKc_phototropin_like"/>
    <property type="match status" value="1"/>
</dbReference>
<feature type="compositionally biased region" description="Polar residues" evidence="13">
    <location>
        <begin position="594"/>
        <end position="615"/>
    </location>
</feature>
<dbReference type="Proteomes" id="UP000298327">
    <property type="component" value="Unassembled WGS sequence"/>
</dbReference>
<name>A0A4Y9ZD51_9AGAM</name>
<dbReference type="SUPFAM" id="SSF46785">
    <property type="entry name" value="Winged helix' DNA-binding domain"/>
    <property type="match status" value="1"/>
</dbReference>
<keyword evidence="16" id="KW-1185">Reference proteome</keyword>
<dbReference type="PANTHER" id="PTHR45637">
    <property type="entry name" value="FLIPPASE KINASE 1-RELATED"/>
    <property type="match status" value="1"/>
</dbReference>
<feature type="domain" description="Protein kinase" evidence="14">
    <location>
        <begin position="666"/>
        <end position="994"/>
    </location>
</feature>
<evidence type="ECO:0000313" key="16">
    <source>
        <dbReference type="Proteomes" id="UP000298327"/>
    </source>
</evidence>
<dbReference type="InterPro" id="IPR000232">
    <property type="entry name" value="HSF_DNA-bd"/>
</dbReference>
<dbReference type="GO" id="GO:0004674">
    <property type="term" value="F:protein serine/threonine kinase activity"/>
    <property type="evidence" value="ECO:0007669"/>
    <property type="project" value="UniProtKB-KW"/>
</dbReference>
<evidence type="ECO:0000256" key="7">
    <source>
        <dbReference type="ARBA" id="ARBA00022777"/>
    </source>
</evidence>
<evidence type="ECO:0000256" key="9">
    <source>
        <dbReference type="ARBA" id="ARBA00023125"/>
    </source>
</evidence>
<comment type="caution">
    <text evidence="15">The sequence shown here is derived from an EMBL/GenBank/DDBJ whole genome shotgun (WGS) entry which is preliminary data.</text>
</comment>
<sequence>MATRASVPSVPIGAHNLKRGIGNSGQNRTMSRPMPFRNLARRTAAWAAKCHEVIIERFTLSSDPASTTGFDFVAFSHAKFSENGGSIRTAPSALFEASSNCPMTRAYVSIFCPQQGEMTDVTRAISKTYWCGQRLQQTVLIANPGSQPKPEPVQRILNQMISARAARQQIVARIPSNDRRSYLASEGCPVMHLRCLFHPACLVAFKARQASKPPIRLFSFAGEPSRTTTVVGRIWQAQGHGKMQGLARIQGWGSSSRNQFAALDLGSRCSRSWLPQTPDSVDVWRAFVRSEASAVSDVLAAVGRSRKFRLLAERNSIRQETASGGVQRRESNVTVARLNRQGFIDKSGIIIPLCSTMPVLTALQHAGDSTSTSADHPRGARGGTSTPSSPNPQTWKTLFRIGNTSTKKLHNMNGSVLKLDTRRGRHPSDRACHPQPFPHPGLLRVDGPALVIQLLQYPVERLEQRPLAAHPHHASVLLPDLHRRVARLQVPLADEVRQAEDARPEPPRPTSDRNASVLWGRTRRAVGVAYGRPALPSQRGRVGKPFHPARRLSTERKGPLQPRLTAVCPQRQQKNGLLAPAEIVPHGPGGGVPTSLSASEGGTNSIETVSSTSSRGRPPRFLSTPGLPKVEESASNPHAPGKVAFRRTYSSNSIKVRSVEVNPSSFQKIKLLGRGDVGKVFLVREKKSSKLYAMKGVYDWQALSSVAQSLMLLFIRARPTVLSKKEMIQRRKIKRALTEQEILASANHPFIVTLHHSFQSEEYLYFCMEYCMGGEFFRALQSRPGKCLSEDAARFYAAEVVAALEYLHLMGFIYRDLKPENILLHHSGHIMLSDFDLAKQSGVVGGRPATIHQSELNGIPLIDTKSCTADFRTNSFVGTEEYIAPEVIRNSGHTSAVDWWTLGILIYEMIVGTAFSIRRICIMTGITQYATTPFKGRERNDTFNNILSLPVHFREVPKVSQAGKDAVTRLLDKEENTRLGSKTGASEVKQHKWFAKINWGLLRNTEPPIVPASSNGVDAVNFRRMEESTSLHLESQHAPPIKGVAGAGVAQTPGTPGVDDGMEAVDLFGACSLVAACAAWLALIGGVVEAGGGLAAYFAHYPLCRRMRATSLLQIQLPSSPHTTLPTIPSLRPAQFDDQPMADIYPPPNPYPHRQQSYHRPPDQYQSMYPSPSQVISTASSPDEDDVHSPPKNDAPQQQQQQPPKSDSKPQATFLTKLYAYVPFDASVACLAHLSPRSLLERPENHHMIRWDPAGEHIIVERPEQLALHVLPSIYRQSRFASFSRQLNIYGFMRKVNLRNVDPAIDDPDASTWSHPTLNRHSPPEVVANFKRRVPPRLPKPRKRPENEQHPSIPPPRSAVGLGRRGRARGFSAPGAYNGPLTQPGASGWAGYPRSALPPLTVPSDPPMSSHNMYNHSPHSLHPISPSEDSASTPGFSSMPYSHSSRDMMVSSSQYPPYPEQTSWSFSPVSSGSSSASLSSLLNPSSSGYPPARPTINTSYPSSLSSVSMQHSASSVSPDSRPATGYSVSSMSSLTYEDSNAHHYSHEYSRPSSGHPRPLTPTSSRPPSSKGDYSTSTGSLSIRRQRRHSQAMNPYPSAYEQHVGDRPSTSPPPPGEDHGMHRSRSMIQLPTVDTYGNFASSQPDFAYSAAPTSGVGVGGGGGNGLDTMDGGWNSRSVRPSTSASSLSAASQTSSSQAHTPPVTDGFGETDIHRFSPDFGFVPLNEHVSPYESKTAGDA</sequence>
<feature type="compositionally biased region" description="Low complexity" evidence="13">
    <location>
        <begin position="1680"/>
        <end position="1697"/>
    </location>
</feature>
<feature type="compositionally biased region" description="Basic residues" evidence="13">
    <location>
        <begin position="1330"/>
        <end position="1343"/>
    </location>
</feature>
<dbReference type="Gene3D" id="3.30.200.20">
    <property type="entry name" value="Phosphorylase Kinase, domain 1"/>
    <property type="match status" value="2"/>
</dbReference>
<evidence type="ECO:0000256" key="12">
    <source>
        <dbReference type="ARBA" id="ARBA00048679"/>
    </source>
</evidence>
<keyword evidence="9" id="KW-0238">DNA-binding</keyword>
<dbReference type="PROSITE" id="PS50011">
    <property type="entry name" value="PROTEIN_KINASE_DOM"/>
    <property type="match status" value="1"/>
</dbReference>
<feature type="compositionally biased region" description="Low complexity" evidence="13">
    <location>
        <begin position="1556"/>
        <end position="1569"/>
    </location>
</feature>
<evidence type="ECO:0000313" key="15">
    <source>
        <dbReference type="EMBL" id="TFY72512.1"/>
    </source>
</evidence>
<dbReference type="InterPro" id="IPR036388">
    <property type="entry name" value="WH-like_DNA-bd_sf"/>
</dbReference>
<evidence type="ECO:0000256" key="6">
    <source>
        <dbReference type="ARBA" id="ARBA00022741"/>
    </source>
</evidence>
<feature type="compositionally biased region" description="Polar residues" evidence="13">
    <location>
        <begin position="1571"/>
        <end position="1582"/>
    </location>
</feature>
<feature type="compositionally biased region" description="Basic and acidic residues" evidence="13">
    <location>
        <begin position="496"/>
        <end position="506"/>
    </location>
</feature>
<dbReference type="InterPro" id="IPR011009">
    <property type="entry name" value="Kinase-like_dom_sf"/>
</dbReference>
<dbReference type="GO" id="GO:0003700">
    <property type="term" value="F:DNA-binding transcription factor activity"/>
    <property type="evidence" value="ECO:0007669"/>
    <property type="project" value="InterPro"/>
</dbReference>
<feature type="compositionally biased region" description="Low complexity" evidence="13">
    <location>
        <begin position="1416"/>
        <end position="1427"/>
    </location>
</feature>
<feature type="compositionally biased region" description="Polar residues" evidence="13">
    <location>
        <begin position="1164"/>
        <end position="1181"/>
    </location>
</feature>
<feature type="region of interest" description="Disordered" evidence="13">
    <location>
        <begin position="1400"/>
        <end position="1738"/>
    </location>
</feature>
<gene>
    <name evidence="15" type="ORF">EVG20_g527</name>
</gene>
<feature type="region of interest" description="Disordered" evidence="13">
    <location>
        <begin position="588"/>
        <end position="642"/>
    </location>
</feature>
<evidence type="ECO:0000256" key="2">
    <source>
        <dbReference type="ARBA" id="ARBA00009903"/>
    </source>
</evidence>
<feature type="region of interest" description="Disordered" evidence="13">
    <location>
        <begin position="366"/>
        <end position="394"/>
    </location>
</feature>
<dbReference type="GO" id="GO:0005524">
    <property type="term" value="F:ATP binding"/>
    <property type="evidence" value="ECO:0007669"/>
    <property type="project" value="UniProtKB-KW"/>
</dbReference>
<dbReference type="EC" id="2.7.11.1" evidence="3"/>
<comment type="catalytic activity">
    <reaction evidence="12">
        <text>L-seryl-[protein] + ATP = O-phospho-L-seryl-[protein] + ADP + H(+)</text>
        <dbReference type="Rhea" id="RHEA:17989"/>
        <dbReference type="Rhea" id="RHEA-COMP:9863"/>
        <dbReference type="Rhea" id="RHEA-COMP:11604"/>
        <dbReference type="ChEBI" id="CHEBI:15378"/>
        <dbReference type="ChEBI" id="CHEBI:29999"/>
        <dbReference type="ChEBI" id="CHEBI:30616"/>
        <dbReference type="ChEBI" id="CHEBI:83421"/>
        <dbReference type="ChEBI" id="CHEBI:456216"/>
        <dbReference type="EC" id="2.7.11.1"/>
    </reaction>
</comment>
<evidence type="ECO:0000256" key="11">
    <source>
        <dbReference type="ARBA" id="ARBA00047899"/>
    </source>
</evidence>
<dbReference type="Gene3D" id="1.10.510.10">
    <property type="entry name" value="Transferase(Phosphotransferase) domain 1"/>
    <property type="match status" value="1"/>
</dbReference>
<dbReference type="InterPro" id="IPR036390">
    <property type="entry name" value="WH_DNA-bd_sf"/>
</dbReference>
<dbReference type="Pfam" id="PF00069">
    <property type="entry name" value="Pkinase"/>
    <property type="match status" value="1"/>
</dbReference>
<comment type="similarity">
    <text evidence="2">Belongs to the protein kinase superfamily. AGC Ser/Thr protein kinase family.</text>
</comment>
<dbReference type="Gene3D" id="1.10.10.10">
    <property type="entry name" value="Winged helix-like DNA-binding domain superfamily/Winged helix DNA-binding domain"/>
    <property type="match status" value="1"/>
</dbReference>
<dbReference type="EMBL" id="SEOQ01000013">
    <property type="protein sequence ID" value="TFY72512.1"/>
    <property type="molecule type" value="Genomic_DNA"/>
</dbReference>
<evidence type="ECO:0000256" key="10">
    <source>
        <dbReference type="ARBA" id="ARBA00023242"/>
    </source>
</evidence>
<feature type="compositionally biased region" description="Polar residues" evidence="13">
    <location>
        <begin position="1526"/>
        <end position="1538"/>
    </location>
</feature>
<feature type="compositionally biased region" description="Basic and acidic residues" evidence="13">
    <location>
        <begin position="1539"/>
        <end position="1549"/>
    </location>
</feature>
<reference evidence="15 16" key="1">
    <citation type="submission" date="2019-02" db="EMBL/GenBank/DDBJ databases">
        <title>Genome sequencing of the rare red list fungi Dentipellis fragilis.</title>
        <authorList>
            <person name="Buettner E."/>
            <person name="Kellner H."/>
        </authorList>
    </citation>
    <scope>NUCLEOTIDE SEQUENCE [LARGE SCALE GENOMIC DNA]</scope>
    <source>
        <strain evidence="15 16">DSM 105465</strain>
    </source>
</reference>
<dbReference type="InterPro" id="IPR000719">
    <property type="entry name" value="Prot_kinase_dom"/>
</dbReference>
<keyword evidence="6" id="KW-0547">Nucleotide-binding</keyword>
<evidence type="ECO:0000259" key="14">
    <source>
        <dbReference type="PROSITE" id="PS50011"/>
    </source>
</evidence>
<comment type="subcellular location">
    <subcellularLocation>
        <location evidence="1">Nucleus</location>
    </subcellularLocation>
</comment>
<evidence type="ECO:0000256" key="5">
    <source>
        <dbReference type="ARBA" id="ARBA00022679"/>
    </source>
</evidence>
<dbReference type="FunFam" id="1.10.510.10:FF:000121">
    <property type="entry name" value="Serine/threonine-protein kinase nrc-2"/>
    <property type="match status" value="1"/>
</dbReference>
<feature type="region of interest" description="Disordered" evidence="13">
    <location>
        <begin position="496"/>
        <end position="517"/>
    </location>
</feature>
<feature type="compositionally biased region" description="Low complexity" evidence="13">
    <location>
        <begin position="1463"/>
        <end position="1487"/>
    </location>
</feature>
<feature type="compositionally biased region" description="Low complexity" evidence="13">
    <location>
        <begin position="1190"/>
        <end position="1210"/>
    </location>
</feature>
<dbReference type="PROSITE" id="PS00108">
    <property type="entry name" value="PROTEIN_KINASE_ST"/>
    <property type="match status" value="1"/>
</dbReference>
<feature type="region of interest" description="Disordered" evidence="13">
    <location>
        <begin position="1330"/>
        <end position="1382"/>
    </location>
</feature>
<keyword evidence="7" id="KW-0418">Kinase</keyword>
<dbReference type="SMART" id="SM00220">
    <property type="entry name" value="S_TKc"/>
    <property type="match status" value="1"/>
</dbReference>
<feature type="compositionally biased region" description="Gly residues" evidence="13">
    <location>
        <begin position="1655"/>
        <end position="1664"/>
    </location>
</feature>
<dbReference type="InterPro" id="IPR008271">
    <property type="entry name" value="Ser/Thr_kinase_AS"/>
</dbReference>
<evidence type="ECO:0000256" key="4">
    <source>
        <dbReference type="ARBA" id="ARBA00022527"/>
    </source>
</evidence>
<keyword evidence="5" id="KW-0808">Transferase</keyword>
<dbReference type="STRING" id="205917.A0A4Y9ZD51"/>
<dbReference type="SUPFAM" id="SSF56112">
    <property type="entry name" value="Protein kinase-like (PK-like)"/>
    <property type="match status" value="1"/>
</dbReference>